<sequence length="164" mass="18204">MGDEMTVTLNDIAFQLEQSVAQAATTEWSWLVPEPWTPLVCSMVGGVFFEKPNESIHWLDTGTGLVEQVAKNRVEFEEVMKTSPALTDEWFLPSLIERLHAAGKKPGAGECYGFSVLPVFAEGKYEVGNMFVVPVWEQFVGMADVHRQISELPEGASVQVKIID</sequence>
<dbReference type="RefSeq" id="WP_054726050.1">
    <property type="nucleotide sequence ID" value="NZ_CP013344.1"/>
</dbReference>
<accession>A0AAC9AVU5</accession>
<dbReference type="AlphaFoldDB" id="A0AAC9AVU5"/>
<proteinExistence type="predicted"/>
<evidence type="ECO:0000313" key="2">
    <source>
        <dbReference type="Proteomes" id="UP000076088"/>
    </source>
</evidence>
<keyword evidence="2" id="KW-1185">Reference proteome</keyword>
<dbReference type="Proteomes" id="UP000076088">
    <property type="component" value="Chromosome"/>
</dbReference>
<evidence type="ECO:0008006" key="3">
    <source>
        <dbReference type="Google" id="ProtNLM"/>
    </source>
</evidence>
<gene>
    <name evidence="1" type="ORF">ATM17_13175</name>
</gene>
<reference evidence="1 2" key="2">
    <citation type="journal article" date="2016" name="Genome Announc.">
        <title>Complete Genome Sequence of Sphingopyxis macrogoltabida Strain 203N (NBRC 111659), a Polyethylene Glycol Degrader.</title>
        <authorList>
            <person name="Ohtsubo Y."/>
            <person name="Nonoyama S."/>
            <person name="Nagata Y."/>
            <person name="Numata M."/>
            <person name="Tsuchikane K."/>
            <person name="Hosoyama A."/>
            <person name="Yamazoe A."/>
            <person name="Tsuda M."/>
            <person name="Fujita N."/>
            <person name="Kawai F."/>
        </authorList>
    </citation>
    <scope>NUCLEOTIDE SEQUENCE [LARGE SCALE GENOMIC DNA]</scope>
    <source>
        <strain evidence="1 2">203N</strain>
    </source>
</reference>
<protein>
    <recommendedName>
        <fullName evidence="3">T6SS immunity protein Tdi1 C-terminal domain-containing protein</fullName>
    </recommendedName>
</protein>
<dbReference type="EMBL" id="CP013344">
    <property type="protein sequence ID" value="AMU89989.1"/>
    <property type="molecule type" value="Genomic_DNA"/>
</dbReference>
<evidence type="ECO:0000313" key="1">
    <source>
        <dbReference type="EMBL" id="AMU89989.1"/>
    </source>
</evidence>
<name>A0AAC9AVU5_SPHMC</name>
<organism evidence="1 2">
    <name type="scientific">Sphingopyxis macrogoltabida</name>
    <name type="common">Sphingomonas macrogoltabidus</name>
    <dbReference type="NCBI Taxonomy" id="33050"/>
    <lineage>
        <taxon>Bacteria</taxon>
        <taxon>Pseudomonadati</taxon>
        <taxon>Pseudomonadota</taxon>
        <taxon>Alphaproteobacteria</taxon>
        <taxon>Sphingomonadales</taxon>
        <taxon>Sphingomonadaceae</taxon>
        <taxon>Sphingopyxis</taxon>
    </lineage>
</organism>
<reference evidence="2" key="1">
    <citation type="submission" date="2015-11" db="EMBL/GenBank/DDBJ databases">
        <title>Complete genome sequence of a polyethylene-glycol degrader Sphingopyxis macrogoltabida 203N (NBRC 111659).</title>
        <authorList>
            <person name="Yoshiyuki O."/>
            <person name="Shouta N."/>
            <person name="Nagata Y."/>
            <person name="Numata M."/>
            <person name="Tsuchikane K."/>
            <person name="Hosoyama A."/>
            <person name="Yamazoe A."/>
            <person name="Tsuda M."/>
            <person name="Fujita N."/>
            <person name="Kawai F."/>
        </authorList>
    </citation>
    <scope>NUCLEOTIDE SEQUENCE [LARGE SCALE GENOMIC DNA]</scope>
    <source>
        <strain evidence="2">203N</strain>
    </source>
</reference>